<dbReference type="AlphaFoldDB" id="A0A1H0IEV8"/>
<proteinExistence type="predicted"/>
<keyword evidence="2" id="KW-1185">Reference proteome</keyword>
<evidence type="ECO:0000313" key="2">
    <source>
        <dbReference type="Proteomes" id="UP000198741"/>
    </source>
</evidence>
<protein>
    <recommendedName>
        <fullName evidence="3">DUF885 domain-containing protein</fullName>
    </recommendedName>
</protein>
<name>A0A1H0IEV8_9ACTN</name>
<evidence type="ECO:0000313" key="1">
    <source>
        <dbReference type="EMBL" id="SDO29933.1"/>
    </source>
</evidence>
<dbReference type="STRING" id="1090615.SAMN04515671_0478"/>
<dbReference type="EMBL" id="LT629710">
    <property type="protein sequence ID" value="SDO29933.1"/>
    <property type="molecule type" value="Genomic_DNA"/>
</dbReference>
<gene>
    <name evidence="1" type="ORF">SAMN04515671_0478</name>
</gene>
<accession>A0A1H0IEV8</accession>
<dbReference type="OrthoDB" id="140419at2"/>
<evidence type="ECO:0008006" key="3">
    <source>
        <dbReference type="Google" id="ProtNLM"/>
    </source>
</evidence>
<organism evidence="1 2">
    <name type="scientific">Nakamurella panacisegetis</name>
    <dbReference type="NCBI Taxonomy" id="1090615"/>
    <lineage>
        <taxon>Bacteria</taxon>
        <taxon>Bacillati</taxon>
        <taxon>Actinomycetota</taxon>
        <taxon>Actinomycetes</taxon>
        <taxon>Nakamurellales</taxon>
        <taxon>Nakamurellaceae</taxon>
        <taxon>Nakamurella</taxon>
    </lineage>
</organism>
<reference evidence="1 2" key="1">
    <citation type="submission" date="2016-10" db="EMBL/GenBank/DDBJ databases">
        <authorList>
            <person name="de Groot N.N."/>
        </authorList>
    </citation>
    <scope>NUCLEOTIDE SEQUENCE [LARGE SCALE GENOMIC DNA]</scope>
    <source>
        <strain evidence="2">P4-7,KCTC 19426,CECT 7604</strain>
    </source>
</reference>
<dbReference type="Proteomes" id="UP000198741">
    <property type="component" value="Chromosome I"/>
</dbReference>
<dbReference type="RefSeq" id="WP_090474412.1">
    <property type="nucleotide sequence ID" value="NZ_LT629710.1"/>
</dbReference>
<sequence length="415" mass="45445">MDLVTEYLKLGLRFDRVVDGFVDAYIGDPLLKQQVADEPAPDPAELSRTASRLSVRLGDTDLPADRREFLAAHLGALAVSGRRLAGEDMSFIEEVHSYFQVEISEIDVEVYAAAHREIDALLDQAGAAPNPVLAERLAAVRAQEACPPELVETAVRAIAAALRGPVVAATGLPEQETIDFDIERDVAWSGFNYYLGGFSSRVAVNADVGHRMSQFPVLVAHECYPGHHTEHCRKEKLLVDEGGQAEQTIFLVNTPQCLMAEGLGDLALTAAIGPGWGHWAADVLDGIGPRFDPELAEALEIASRPLNTVRQNAAIMLHDRGADPDDVLAYLRRWGLADEKRAGQMLRFLSDPLWRAYTSTYVEGERLLRPWLEARPAGQSAMDRFRRLLDEPLTPAAIQAEQRDLGQGAGARTGR</sequence>